<reference evidence="5" key="1">
    <citation type="submission" date="2017-02" db="UniProtKB">
        <authorList>
            <consortium name="WormBaseParasite"/>
        </authorList>
    </citation>
    <scope>IDENTIFICATION</scope>
</reference>
<evidence type="ECO:0000313" key="5">
    <source>
        <dbReference type="WBParaSite" id="DME_0000476901-mRNA-1"/>
    </source>
</evidence>
<gene>
    <name evidence="2" type="ORF">DME_LOCUS8652</name>
</gene>
<feature type="transmembrane region" description="Helical" evidence="1">
    <location>
        <begin position="12"/>
        <end position="38"/>
    </location>
</feature>
<keyword evidence="1" id="KW-1133">Transmembrane helix</keyword>
<dbReference type="AlphaFoldDB" id="A0A0N4UC05"/>
<dbReference type="Proteomes" id="UP000038040">
    <property type="component" value="Unplaced"/>
</dbReference>
<reference evidence="2 4" key="2">
    <citation type="submission" date="2018-11" db="EMBL/GenBank/DDBJ databases">
        <authorList>
            <consortium name="Pathogen Informatics"/>
        </authorList>
    </citation>
    <scope>NUCLEOTIDE SEQUENCE [LARGE SCALE GENOMIC DNA]</scope>
</reference>
<keyword evidence="1" id="KW-0812">Transmembrane</keyword>
<keyword evidence="1" id="KW-0472">Membrane</keyword>
<evidence type="ECO:0000313" key="2">
    <source>
        <dbReference type="EMBL" id="VDN58679.1"/>
    </source>
</evidence>
<organism evidence="3 5">
    <name type="scientific">Dracunculus medinensis</name>
    <name type="common">Guinea worm</name>
    <dbReference type="NCBI Taxonomy" id="318479"/>
    <lineage>
        <taxon>Eukaryota</taxon>
        <taxon>Metazoa</taxon>
        <taxon>Ecdysozoa</taxon>
        <taxon>Nematoda</taxon>
        <taxon>Chromadorea</taxon>
        <taxon>Rhabditida</taxon>
        <taxon>Spirurina</taxon>
        <taxon>Dracunculoidea</taxon>
        <taxon>Dracunculidae</taxon>
        <taxon>Dracunculus</taxon>
    </lineage>
</organism>
<keyword evidence="4" id="KW-1185">Reference proteome</keyword>
<dbReference type="Proteomes" id="UP000274756">
    <property type="component" value="Unassembled WGS sequence"/>
</dbReference>
<accession>A0A0N4UC05</accession>
<evidence type="ECO:0000313" key="3">
    <source>
        <dbReference type="Proteomes" id="UP000038040"/>
    </source>
</evidence>
<dbReference type="EMBL" id="UYYG01001170">
    <property type="protein sequence ID" value="VDN58679.1"/>
    <property type="molecule type" value="Genomic_DNA"/>
</dbReference>
<dbReference type="WBParaSite" id="DME_0000476901-mRNA-1">
    <property type="protein sequence ID" value="DME_0000476901-mRNA-1"/>
    <property type="gene ID" value="DME_0000476901"/>
</dbReference>
<protein>
    <submittedName>
        <fullName evidence="2 5">Uncharacterized protein</fullName>
    </submittedName>
</protein>
<name>A0A0N4UC05_DRAME</name>
<evidence type="ECO:0000313" key="4">
    <source>
        <dbReference type="Proteomes" id="UP000274756"/>
    </source>
</evidence>
<proteinExistence type="predicted"/>
<evidence type="ECO:0000256" key="1">
    <source>
        <dbReference type="SAM" id="Phobius"/>
    </source>
</evidence>
<sequence>MFDEEEPGKPKNWGCTIAIIASMTIVNIAIFIICRILLDSEDEFDEPLLQGKLRDDITFFLGMFSMTFCFGCCCCFCCGGAVFREHMRLVSKEHKKFDGSTDEKIIKMRIERNNRENENKYIAEDGGLRRKFGEKCINNGYAYSNIAFNECSSEEKGEIFRSLALAASAPKVQSSKFRSMSIAIC</sequence>
<dbReference type="OrthoDB" id="5876405at2759"/>
<feature type="transmembrane region" description="Helical" evidence="1">
    <location>
        <begin position="58"/>
        <end position="83"/>
    </location>
</feature>